<organism evidence="9 10">
    <name type="scientific">Pedobacter cryoconitis</name>
    <dbReference type="NCBI Taxonomy" id="188932"/>
    <lineage>
        <taxon>Bacteria</taxon>
        <taxon>Pseudomonadati</taxon>
        <taxon>Bacteroidota</taxon>
        <taxon>Sphingobacteriia</taxon>
        <taxon>Sphingobacteriales</taxon>
        <taxon>Sphingobacteriaceae</taxon>
        <taxon>Pedobacter</taxon>
    </lineage>
</organism>
<evidence type="ECO:0000256" key="3">
    <source>
        <dbReference type="ARBA" id="ARBA00023125"/>
    </source>
</evidence>
<dbReference type="NCBIfam" id="TIGR02937">
    <property type="entry name" value="sigma70-ECF"/>
    <property type="match status" value="1"/>
</dbReference>
<name>A0A7X0J8Q2_9SPHI</name>
<reference evidence="9 10" key="1">
    <citation type="submission" date="2020-08" db="EMBL/GenBank/DDBJ databases">
        <title>Genomic Encyclopedia of Type Strains, Phase IV (KMG-V): Genome sequencing to study the core and pangenomes of soil and plant-associated prokaryotes.</title>
        <authorList>
            <person name="Whitman W."/>
        </authorList>
    </citation>
    <scope>NUCLEOTIDE SEQUENCE [LARGE SCALE GENOMIC DNA]</scope>
    <source>
        <strain evidence="9 10">M2T3</strain>
    </source>
</reference>
<dbReference type="Pfam" id="PF00140">
    <property type="entry name" value="Sigma70_r1_2"/>
    <property type="match status" value="1"/>
</dbReference>
<dbReference type="Pfam" id="PF04539">
    <property type="entry name" value="Sigma70_r3"/>
    <property type="match status" value="1"/>
</dbReference>
<evidence type="ECO:0000259" key="8">
    <source>
        <dbReference type="Pfam" id="PF04545"/>
    </source>
</evidence>
<dbReference type="InterPro" id="IPR009042">
    <property type="entry name" value="RNA_pol_sigma70_r1_2"/>
</dbReference>
<dbReference type="SUPFAM" id="SSF88659">
    <property type="entry name" value="Sigma3 and sigma4 domains of RNA polymerase sigma factors"/>
    <property type="match status" value="2"/>
</dbReference>
<dbReference type="InterPro" id="IPR000943">
    <property type="entry name" value="RNA_pol_sigma70"/>
</dbReference>
<evidence type="ECO:0000256" key="4">
    <source>
        <dbReference type="ARBA" id="ARBA00023163"/>
    </source>
</evidence>
<sequence length="288" mass="32712">MRELKIENAITGRDMESLAIYLQEVSKIPLLTIDEEIQLTAKARKGDQEALDRLVRTNLRFVVSVAKRYQHRGLSLGDLINEGNLGLIKAASRFDETKGFKFISFAVWWIRQSIMLAIAQQTRIIRLPLNLINSISRINNTIAGMEQRLERQPTPAEVAGEINIRAGYVSSYLNEARHCRHLDEVINPDSGSTLLDLTEANQPAPDHMLLMDSGREEASQILRILSKREEAVLTLFFGLRGNQPLSLDTIAQQFQLSRERIRQLKDCGLKKLRTKMHREKAAKGTRSI</sequence>
<dbReference type="InterPro" id="IPR036388">
    <property type="entry name" value="WH-like_DNA-bd_sf"/>
</dbReference>
<keyword evidence="1" id="KW-0805">Transcription regulation</keyword>
<gene>
    <name evidence="9" type="ORF">HDF25_005028</name>
</gene>
<dbReference type="RefSeq" id="WP_184629089.1">
    <property type="nucleotide sequence ID" value="NZ_JACHCC010000016.1"/>
</dbReference>
<dbReference type="InterPro" id="IPR013324">
    <property type="entry name" value="RNA_pol_sigma_r3/r4-like"/>
</dbReference>
<dbReference type="PANTHER" id="PTHR30603:SF47">
    <property type="entry name" value="RNA POLYMERASE SIGMA FACTOR SIGD, CHLOROPLASTIC"/>
    <property type="match status" value="1"/>
</dbReference>
<dbReference type="PIRSF" id="PIRSF000770">
    <property type="entry name" value="RNA_pol_sigma-SigE/K"/>
    <property type="match status" value="1"/>
</dbReference>
<dbReference type="Proteomes" id="UP000521017">
    <property type="component" value="Unassembled WGS sequence"/>
</dbReference>
<feature type="domain" description="RNA polymerase sigma-70 region 4" evidence="8">
    <location>
        <begin position="222"/>
        <end position="273"/>
    </location>
</feature>
<dbReference type="Pfam" id="PF04545">
    <property type="entry name" value="Sigma70_r4"/>
    <property type="match status" value="1"/>
</dbReference>
<feature type="domain" description="RNA polymerase sigma-70 region 2" evidence="7">
    <location>
        <begin position="54"/>
        <end position="123"/>
    </location>
</feature>
<dbReference type="InterPro" id="IPR007627">
    <property type="entry name" value="RNA_pol_sigma70_r2"/>
</dbReference>
<dbReference type="PANTHER" id="PTHR30603">
    <property type="entry name" value="RNA POLYMERASE SIGMA FACTOR RPO"/>
    <property type="match status" value="1"/>
</dbReference>
<keyword evidence="3" id="KW-0238">DNA-binding</keyword>
<evidence type="ECO:0000313" key="10">
    <source>
        <dbReference type="Proteomes" id="UP000521017"/>
    </source>
</evidence>
<dbReference type="InterPro" id="IPR050239">
    <property type="entry name" value="Sigma-70_RNA_pol_init_factors"/>
</dbReference>
<dbReference type="InterPro" id="IPR007630">
    <property type="entry name" value="RNA_pol_sigma70_r4"/>
</dbReference>
<keyword evidence="4" id="KW-0804">Transcription</keyword>
<dbReference type="InterPro" id="IPR007624">
    <property type="entry name" value="RNA_pol_sigma70_r3"/>
</dbReference>
<evidence type="ECO:0000256" key="2">
    <source>
        <dbReference type="ARBA" id="ARBA00023082"/>
    </source>
</evidence>
<protein>
    <submittedName>
        <fullName evidence="9">RNA polymerase primary sigma factor</fullName>
    </submittedName>
</protein>
<keyword evidence="2" id="KW-0731">Sigma factor</keyword>
<dbReference type="Gene3D" id="1.10.10.10">
    <property type="entry name" value="Winged helix-like DNA-binding domain superfamily/Winged helix DNA-binding domain"/>
    <property type="match status" value="2"/>
</dbReference>
<dbReference type="GO" id="GO:0003677">
    <property type="term" value="F:DNA binding"/>
    <property type="evidence" value="ECO:0007669"/>
    <property type="project" value="UniProtKB-KW"/>
</dbReference>
<evidence type="ECO:0000256" key="1">
    <source>
        <dbReference type="ARBA" id="ARBA00023015"/>
    </source>
</evidence>
<feature type="domain" description="RNA polymerase sigma-70 region 1.2" evidence="5">
    <location>
        <begin position="17"/>
        <end position="49"/>
    </location>
</feature>
<dbReference type="PRINTS" id="PR00046">
    <property type="entry name" value="SIGMA70FCT"/>
</dbReference>
<dbReference type="SUPFAM" id="SSF88946">
    <property type="entry name" value="Sigma2 domain of RNA polymerase sigma factors"/>
    <property type="match status" value="1"/>
</dbReference>
<dbReference type="Pfam" id="PF04542">
    <property type="entry name" value="Sigma70_r2"/>
    <property type="match status" value="1"/>
</dbReference>
<comment type="caution">
    <text evidence="9">The sequence shown here is derived from an EMBL/GenBank/DDBJ whole genome shotgun (WGS) entry which is preliminary data.</text>
</comment>
<evidence type="ECO:0000313" key="9">
    <source>
        <dbReference type="EMBL" id="MBB6502845.1"/>
    </source>
</evidence>
<proteinExistence type="predicted"/>
<dbReference type="EMBL" id="JACHCC010000016">
    <property type="protein sequence ID" value="MBB6502845.1"/>
    <property type="molecule type" value="Genomic_DNA"/>
</dbReference>
<dbReference type="AlphaFoldDB" id="A0A7X0J8Q2"/>
<evidence type="ECO:0000259" key="6">
    <source>
        <dbReference type="Pfam" id="PF04539"/>
    </source>
</evidence>
<dbReference type="Gene3D" id="1.10.601.10">
    <property type="entry name" value="RNA Polymerase Primary Sigma Factor"/>
    <property type="match status" value="1"/>
</dbReference>
<dbReference type="GO" id="GO:0016987">
    <property type="term" value="F:sigma factor activity"/>
    <property type="evidence" value="ECO:0007669"/>
    <property type="project" value="UniProtKB-KW"/>
</dbReference>
<evidence type="ECO:0000259" key="5">
    <source>
        <dbReference type="Pfam" id="PF00140"/>
    </source>
</evidence>
<dbReference type="InterPro" id="IPR014284">
    <property type="entry name" value="RNA_pol_sigma-70_dom"/>
</dbReference>
<evidence type="ECO:0000259" key="7">
    <source>
        <dbReference type="Pfam" id="PF04542"/>
    </source>
</evidence>
<accession>A0A7X0J8Q2</accession>
<dbReference type="InterPro" id="IPR013325">
    <property type="entry name" value="RNA_pol_sigma_r2"/>
</dbReference>
<feature type="domain" description="RNA polymerase sigma-70 region 3" evidence="6">
    <location>
        <begin position="135"/>
        <end position="207"/>
    </location>
</feature>
<dbReference type="GO" id="GO:0006352">
    <property type="term" value="P:DNA-templated transcription initiation"/>
    <property type="evidence" value="ECO:0007669"/>
    <property type="project" value="InterPro"/>
</dbReference>